<feature type="transmembrane region" description="Helical" evidence="1">
    <location>
        <begin position="20"/>
        <end position="47"/>
    </location>
</feature>
<evidence type="ECO:0000313" key="3">
    <source>
        <dbReference type="Proteomes" id="UP000008983"/>
    </source>
</evidence>
<keyword evidence="1" id="KW-0812">Transmembrane</keyword>
<feature type="transmembrane region" description="Helical" evidence="1">
    <location>
        <begin position="67"/>
        <end position="87"/>
    </location>
</feature>
<evidence type="ECO:0008006" key="4">
    <source>
        <dbReference type="Google" id="ProtNLM"/>
    </source>
</evidence>
<proteinExistence type="predicted"/>
<dbReference type="Proteomes" id="UP000008983">
    <property type="component" value="Unassembled WGS sequence"/>
</dbReference>
<dbReference type="InParanoid" id="G0R0Y1"/>
<keyword evidence="1" id="KW-1133">Transmembrane helix</keyword>
<gene>
    <name evidence="2" type="ORF">IMG5_167460</name>
</gene>
<dbReference type="GeneID" id="14904979"/>
<evidence type="ECO:0000256" key="1">
    <source>
        <dbReference type="SAM" id="Phobius"/>
    </source>
</evidence>
<evidence type="ECO:0000313" key="2">
    <source>
        <dbReference type="EMBL" id="EGR28892.1"/>
    </source>
</evidence>
<accession>G0R0Y1</accession>
<dbReference type="EMBL" id="GL984205">
    <property type="protein sequence ID" value="EGR28892.1"/>
    <property type="molecule type" value="Genomic_DNA"/>
</dbReference>
<protein>
    <recommendedName>
        <fullName evidence="4">Transmembrane protein</fullName>
    </recommendedName>
</protein>
<reference evidence="2 3" key="1">
    <citation type="submission" date="2011-07" db="EMBL/GenBank/DDBJ databases">
        <authorList>
            <person name="Coyne R."/>
            <person name="Brami D."/>
            <person name="Johnson J."/>
            <person name="Hostetler J."/>
            <person name="Hannick L."/>
            <person name="Clark T."/>
            <person name="Cassidy-Hanley D."/>
            <person name="Inman J."/>
        </authorList>
    </citation>
    <scope>NUCLEOTIDE SEQUENCE [LARGE SCALE GENOMIC DNA]</scope>
    <source>
        <strain evidence="2 3">G5</strain>
    </source>
</reference>
<organism evidence="2 3">
    <name type="scientific">Ichthyophthirius multifiliis</name>
    <name type="common">White spot disease agent</name>
    <name type="synonym">Ich</name>
    <dbReference type="NCBI Taxonomy" id="5932"/>
    <lineage>
        <taxon>Eukaryota</taxon>
        <taxon>Sar</taxon>
        <taxon>Alveolata</taxon>
        <taxon>Ciliophora</taxon>
        <taxon>Intramacronucleata</taxon>
        <taxon>Oligohymenophorea</taxon>
        <taxon>Hymenostomatida</taxon>
        <taxon>Ophryoglenina</taxon>
        <taxon>Ichthyophthirius</taxon>
    </lineage>
</organism>
<keyword evidence="1" id="KW-0472">Membrane</keyword>
<dbReference type="RefSeq" id="XP_004030128.1">
    <property type="nucleotide sequence ID" value="XM_004030080.1"/>
</dbReference>
<name>G0R0Y1_ICHMU</name>
<keyword evidence="3" id="KW-1185">Reference proteome</keyword>
<sequence>MALFQPIVFMNKHQTKLHQYYLIIFMFRILIRLIEPDFVFECINKILDFLQNVNFPTKFWFRNSPTFFYMLLQIEIASFYCIARIFLSIQVLQMHQRFKFKVLNNLQSELFIIQHLLSKDVLIKYFQEFQTQLLRLVILSVCANIETNIFSFSTSIIFIKLPIPAASLFTDTFCIQDIYSTVLQAQTLKSDFLCFKSKLKGIQLIEGKSNYNQKREFFNGILICYFIIKEKSGIFIFSTF</sequence>
<dbReference type="AlphaFoldDB" id="G0R0Y1"/>